<accession>A0A9J2P4W3</accession>
<sequence length="286" mass="31939">MDEVRRKTGIAILQPAEVPPDVLDESCFDDPCYLHALEQAEEQSLNTHLPVDTHAGNHHTSGYDGVPPEEHHSSTTRRIQWKRTAIISYFVIIILVGIFGYLSRSVACLTATIHMVSDYLGEHSLSRNRSDNYRKCECIFILLCLVTLLAADSSFMVAAVGRLYVKSFTINETYMLIAAVLSLTGNCIMLTMHFATVFRPRRFLPLSDFIGVRVQQIAHAFGNHGTSLILFAAAVLLYVQRKWIVADSIATFVLTLAIVSNAASVTTKYCSELKQIGTRRDHYEAL</sequence>
<comment type="subcellular location">
    <subcellularLocation>
        <location evidence="1">Membrane</location>
        <topology evidence="1">Multi-pass membrane protein</topology>
    </subcellularLocation>
</comment>
<dbReference type="Gene3D" id="1.20.1510.10">
    <property type="entry name" value="Cation efflux protein transmembrane domain"/>
    <property type="match status" value="1"/>
</dbReference>
<proteinExistence type="predicted"/>
<reference evidence="7" key="1">
    <citation type="submission" date="2023-03" db="UniProtKB">
        <authorList>
            <consortium name="WormBaseParasite"/>
        </authorList>
    </citation>
    <scope>IDENTIFICATION</scope>
</reference>
<evidence type="ECO:0000256" key="5">
    <source>
        <dbReference type="SAM" id="Phobius"/>
    </source>
</evidence>
<dbReference type="WBParaSite" id="ALUE_0000474101-mRNA-1">
    <property type="protein sequence ID" value="ALUE_0000474101-mRNA-1"/>
    <property type="gene ID" value="ALUE_0000474101"/>
</dbReference>
<evidence type="ECO:0000256" key="1">
    <source>
        <dbReference type="ARBA" id="ARBA00004141"/>
    </source>
</evidence>
<evidence type="ECO:0000256" key="3">
    <source>
        <dbReference type="ARBA" id="ARBA00022989"/>
    </source>
</evidence>
<dbReference type="Proteomes" id="UP000036681">
    <property type="component" value="Unplaced"/>
</dbReference>
<dbReference type="SUPFAM" id="SSF161111">
    <property type="entry name" value="Cation efflux protein transmembrane domain-like"/>
    <property type="match status" value="1"/>
</dbReference>
<feature type="transmembrane region" description="Helical" evidence="5">
    <location>
        <begin position="173"/>
        <end position="197"/>
    </location>
</feature>
<keyword evidence="2 5" id="KW-0812">Transmembrane</keyword>
<feature type="transmembrane region" description="Helical" evidence="5">
    <location>
        <begin position="139"/>
        <end position="161"/>
    </location>
</feature>
<organism evidence="6 7">
    <name type="scientific">Ascaris lumbricoides</name>
    <name type="common">Giant roundworm</name>
    <dbReference type="NCBI Taxonomy" id="6252"/>
    <lineage>
        <taxon>Eukaryota</taxon>
        <taxon>Metazoa</taxon>
        <taxon>Ecdysozoa</taxon>
        <taxon>Nematoda</taxon>
        <taxon>Chromadorea</taxon>
        <taxon>Rhabditida</taxon>
        <taxon>Spirurina</taxon>
        <taxon>Ascaridomorpha</taxon>
        <taxon>Ascaridoidea</taxon>
        <taxon>Ascarididae</taxon>
        <taxon>Ascaris</taxon>
    </lineage>
</organism>
<feature type="transmembrane region" description="Helical" evidence="5">
    <location>
        <begin position="217"/>
        <end position="239"/>
    </location>
</feature>
<feature type="transmembrane region" description="Helical" evidence="5">
    <location>
        <begin position="84"/>
        <end position="102"/>
    </location>
</feature>
<keyword evidence="4 5" id="KW-0472">Membrane</keyword>
<name>A0A9J2P4W3_ASCLU</name>
<protein>
    <submittedName>
        <fullName evidence="7">Uncharacterized protein</fullName>
    </submittedName>
</protein>
<keyword evidence="3 5" id="KW-1133">Transmembrane helix</keyword>
<evidence type="ECO:0000256" key="4">
    <source>
        <dbReference type="ARBA" id="ARBA00023136"/>
    </source>
</evidence>
<keyword evidence="6" id="KW-1185">Reference proteome</keyword>
<dbReference type="GO" id="GO:0016020">
    <property type="term" value="C:membrane"/>
    <property type="evidence" value="ECO:0007669"/>
    <property type="project" value="UniProtKB-SubCell"/>
</dbReference>
<dbReference type="InterPro" id="IPR027469">
    <property type="entry name" value="Cation_efflux_TMD_sf"/>
</dbReference>
<evidence type="ECO:0000313" key="6">
    <source>
        <dbReference type="Proteomes" id="UP000036681"/>
    </source>
</evidence>
<dbReference type="AlphaFoldDB" id="A0A9J2P4W3"/>
<evidence type="ECO:0000256" key="2">
    <source>
        <dbReference type="ARBA" id="ARBA00022692"/>
    </source>
</evidence>
<evidence type="ECO:0000313" key="7">
    <source>
        <dbReference type="WBParaSite" id="ALUE_0000474101-mRNA-1"/>
    </source>
</evidence>